<gene>
    <name evidence="2" type="ORF">N0V89_001885</name>
</gene>
<dbReference type="EMBL" id="JAPEUX010000002">
    <property type="protein sequence ID" value="KAJ4357310.1"/>
    <property type="molecule type" value="Genomic_DNA"/>
</dbReference>
<feature type="compositionally biased region" description="Basic and acidic residues" evidence="1">
    <location>
        <begin position="201"/>
        <end position="219"/>
    </location>
</feature>
<keyword evidence="3" id="KW-1185">Reference proteome</keyword>
<organism evidence="2 3">
    <name type="scientific">Didymosphaeria variabile</name>
    <dbReference type="NCBI Taxonomy" id="1932322"/>
    <lineage>
        <taxon>Eukaryota</taxon>
        <taxon>Fungi</taxon>
        <taxon>Dikarya</taxon>
        <taxon>Ascomycota</taxon>
        <taxon>Pezizomycotina</taxon>
        <taxon>Dothideomycetes</taxon>
        <taxon>Pleosporomycetidae</taxon>
        <taxon>Pleosporales</taxon>
        <taxon>Massarineae</taxon>
        <taxon>Didymosphaeriaceae</taxon>
        <taxon>Didymosphaeria</taxon>
    </lineage>
</organism>
<name>A0A9W8XQN5_9PLEO</name>
<protein>
    <submittedName>
        <fullName evidence="2">Uncharacterized protein</fullName>
    </submittedName>
</protein>
<comment type="caution">
    <text evidence="2">The sequence shown here is derived from an EMBL/GenBank/DDBJ whole genome shotgun (WGS) entry which is preliminary data.</text>
</comment>
<proteinExistence type="predicted"/>
<dbReference type="OrthoDB" id="5429993at2759"/>
<sequence>MPIPTPSSAAKPRSELSRLNSTYSRSERLGQSASDEHNGNTTALSRIHKRTNSQNPPSGDANGDTPNRRSFLPQRGLPRAVARGNGVAEIESPQIDRDVTRLNNTSNDTISQQASLGDAQPRRPRPRSLYQTRASQQDTSVSGINGTAHSSRPTDVNNKPPASTGLSRTQSVRRATVAAQAMPPPGRLHTRTQSTTTTTGARKETGEADKVATRGERPKSLLVASAHTRPSNDVHEETATGLVRTSARPDGLTRSASTRSKPVVPLGRATASRPEDRAQVKEPCEAQRHEPKKLGRPAFSTLQQHFTPRKTGKAPTSTFIHAPEPVNHVLPPEIVALQNELLQLHLLHEPSALTMRQWELSAREVLRMRFDEVASLYQIMQEKERFGQEQKNMLALREWNGSNSFSGLVQCIEALSGPLHELPSLLNPGGRFFHVVEGFSKWSSTADEVWSARDGSGGRGIAMQSLGELGDAWKEEHAAMTRKLTAFSRDLDTLPPTVTGSSIAHIVSTCQSLVEGLLCELQIMQATEADVVAREKLWVEERLRTIAHDVVDVDSGADEEAWRLY</sequence>
<evidence type="ECO:0000313" key="2">
    <source>
        <dbReference type="EMBL" id="KAJ4357310.1"/>
    </source>
</evidence>
<dbReference type="RefSeq" id="XP_056074169.1">
    <property type="nucleotide sequence ID" value="XM_056210696.1"/>
</dbReference>
<feature type="compositionally biased region" description="Polar residues" evidence="1">
    <location>
        <begin position="101"/>
        <end position="115"/>
    </location>
</feature>
<feature type="compositionally biased region" description="Polar residues" evidence="1">
    <location>
        <begin position="129"/>
        <end position="173"/>
    </location>
</feature>
<evidence type="ECO:0000256" key="1">
    <source>
        <dbReference type="SAM" id="MobiDB-lite"/>
    </source>
</evidence>
<feature type="region of interest" description="Disordered" evidence="1">
    <location>
        <begin position="1"/>
        <end position="291"/>
    </location>
</feature>
<dbReference type="AlphaFoldDB" id="A0A9W8XQN5"/>
<reference evidence="2" key="1">
    <citation type="submission" date="2022-10" db="EMBL/GenBank/DDBJ databases">
        <title>Tapping the CABI collections for fungal endophytes: first genome assemblies for Collariella, Neodidymelliopsis, Ascochyta clinopodiicola, Didymella pomorum, Didymosphaeria variabile, Neocosmospora piperis and Neocucurbitaria cava.</title>
        <authorList>
            <person name="Hill R."/>
        </authorList>
    </citation>
    <scope>NUCLEOTIDE SEQUENCE</scope>
    <source>
        <strain evidence="2">IMI 356815</strain>
    </source>
</reference>
<dbReference type="GeneID" id="80905415"/>
<accession>A0A9W8XQN5</accession>
<dbReference type="Proteomes" id="UP001140513">
    <property type="component" value="Unassembled WGS sequence"/>
</dbReference>
<feature type="compositionally biased region" description="Basic and acidic residues" evidence="1">
    <location>
        <begin position="273"/>
        <end position="291"/>
    </location>
</feature>
<feature type="compositionally biased region" description="Polar residues" evidence="1">
    <location>
        <begin position="17"/>
        <end position="44"/>
    </location>
</feature>
<evidence type="ECO:0000313" key="3">
    <source>
        <dbReference type="Proteomes" id="UP001140513"/>
    </source>
</evidence>